<dbReference type="AlphaFoldDB" id="A0A7S3Y006"/>
<dbReference type="InterPro" id="IPR055460">
    <property type="entry name" value="IFT52_central"/>
</dbReference>
<feature type="domain" description="IFT52 GIFT" evidence="3">
    <location>
        <begin position="78"/>
        <end position="175"/>
    </location>
</feature>
<dbReference type="PANTHER" id="PTHR12969:SF7">
    <property type="entry name" value="INTRAFLAGELLAR TRANSPORT PROTEIN 52 HOMOLOG"/>
    <property type="match status" value="1"/>
</dbReference>
<dbReference type="GO" id="GO:0060271">
    <property type="term" value="P:cilium assembly"/>
    <property type="evidence" value="ECO:0007669"/>
    <property type="project" value="TreeGrafter"/>
</dbReference>
<dbReference type="GO" id="GO:0005929">
    <property type="term" value="C:cilium"/>
    <property type="evidence" value="ECO:0007669"/>
    <property type="project" value="TreeGrafter"/>
</dbReference>
<gene>
    <name evidence="4" type="ORF">HAKA00212_LOCUS15981</name>
</gene>
<dbReference type="GO" id="GO:0042073">
    <property type="term" value="P:intraciliary transport"/>
    <property type="evidence" value="ECO:0007669"/>
    <property type="project" value="TreeGrafter"/>
</dbReference>
<dbReference type="InterPro" id="IPR048643">
    <property type="entry name" value="Itf52_C"/>
</dbReference>
<feature type="domain" description="Intraflagellar transport protein 52 C-terminal" evidence="1">
    <location>
        <begin position="286"/>
        <end position="342"/>
    </location>
</feature>
<protein>
    <submittedName>
        <fullName evidence="4">Uncharacterized protein</fullName>
    </submittedName>
</protein>
<dbReference type="PANTHER" id="PTHR12969">
    <property type="entry name" value="NGD5/OSM-6/IFT52"/>
    <property type="match status" value="1"/>
</dbReference>
<sequence>MEDNAADGKKVICFDASKRETHHPNNGFKKLFRKLRSNYKVQVNKDELSMDWMKDINLLVLGGPRDQFSRPEVDTADGGGLAFVFPYGASMSTQAPARPLLSSGPISFPLNRPVAAAWEAENRGGDEDENNSGGGRLVVVSSVEIFADEWLDKEENQPLMEVLLRWLLHEGGVRLEPQREYDLAEYQRAPSTEAVADGLKSCLQDTEVLPKNFTLLFNDGLFKFDTDLIPEAVALYGRLHVKHEPLSLIPPQFECPLPPLQPAVFPPALQEPPAPALDQFDLDEHFASERVRLAQLTNKCAGGGGGEEDLEYYVRAAGEVLGVVAELPEAQRTPKGILFHVFKQVVQFKKLNQDGGGQVGGQDSGGEGAQQAKNFDYNGGEMLVL</sequence>
<accession>A0A7S3Y006</accession>
<feature type="domain" description="IFT52 GIFT" evidence="3">
    <location>
        <begin position="12"/>
        <end position="75"/>
    </location>
</feature>
<proteinExistence type="predicted"/>
<dbReference type="GO" id="GO:0030992">
    <property type="term" value="C:intraciliary transport particle B"/>
    <property type="evidence" value="ECO:0007669"/>
    <property type="project" value="TreeGrafter"/>
</dbReference>
<dbReference type="EMBL" id="HBIU01034765">
    <property type="protein sequence ID" value="CAE0637206.1"/>
    <property type="molecule type" value="Transcribed_RNA"/>
</dbReference>
<organism evidence="4">
    <name type="scientific">Heterosigma akashiwo</name>
    <name type="common">Chromophytic alga</name>
    <name type="synonym">Heterosigma carterae</name>
    <dbReference type="NCBI Taxonomy" id="2829"/>
    <lineage>
        <taxon>Eukaryota</taxon>
        <taxon>Sar</taxon>
        <taxon>Stramenopiles</taxon>
        <taxon>Ochrophyta</taxon>
        <taxon>Raphidophyceae</taxon>
        <taxon>Chattonellales</taxon>
        <taxon>Chattonellaceae</taxon>
        <taxon>Heterosigma</taxon>
    </lineage>
</organism>
<dbReference type="InterPro" id="IPR055458">
    <property type="entry name" value="IFT52_GIFT"/>
</dbReference>
<dbReference type="GO" id="GO:0005814">
    <property type="term" value="C:centriole"/>
    <property type="evidence" value="ECO:0007669"/>
    <property type="project" value="TreeGrafter"/>
</dbReference>
<dbReference type="Gene3D" id="6.10.250.2800">
    <property type="match status" value="1"/>
</dbReference>
<evidence type="ECO:0000259" key="2">
    <source>
        <dbReference type="Pfam" id="PF23352"/>
    </source>
</evidence>
<dbReference type="Pfam" id="PF23352">
    <property type="entry name" value="IFT52_central"/>
    <property type="match status" value="1"/>
</dbReference>
<evidence type="ECO:0000259" key="1">
    <source>
        <dbReference type="Pfam" id="PF21178"/>
    </source>
</evidence>
<dbReference type="Pfam" id="PF21178">
    <property type="entry name" value="Itf52_C"/>
    <property type="match status" value="1"/>
</dbReference>
<feature type="domain" description="IFT52 central" evidence="2">
    <location>
        <begin position="196"/>
        <end position="275"/>
    </location>
</feature>
<reference evidence="4" key="1">
    <citation type="submission" date="2021-01" db="EMBL/GenBank/DDBJ databases">
        <authorList>
            <person name="Corre E."/>
            <person name="Pelletier E."/>
            <person name="Niang G."/>
            <person name="Scheremetjew M."/>
            <person name="Finn R."/>
            <person name="Kale V."/>
            <person name="Holt S."/>
            <person name="Cochrane G."/>
            <person name="Meng A."/>
            <person name="Brown T."/>
            <person name="Cohen L."/>
        </authorList>
    </citation>
    <scope>NUCLEOTIDE SEQUENCE</scope>
    <source>
        <strain evidence="4">CCMP3107</strain>
    </source>
</reference>
<dbReference type="CDD" id="cd23683">
    <property type="entry name" value="IFT52_CTD"/>
    <property type="match status" value="1"/>
</dbReference>
<evidence type="ECO:0000259" key="3">
    <source>
        <dbReference type="Pfam" id="PF23355"/>
    </source>
</evidence>
<name>A0A7S3Y006_HETAK</name>
<dbReference type="Pfam" id="PF23355">
    <property type="entry name" value="IFT52_GIFT"/>
    <property type="match status" value="2"/>
</dbReference>
<dbReference type="InterPro" id="IPR039975">
    <property type="entry name" value="IFT52"/>
</dbReference>
<evidence type="ECO:0000313" key="4">
    <source>
        <dbReference type="EMBL" id="CAE0637206.1"/>
    </source>
</evidence>